<keyword evidence="10 25" id="KW-0808">Transferase</keyword>
<dbReference type="GO" id="GO:0005886">
    <property type="term" value="C:plasma membrane"/>
    <property type="evidence" value="ECO:0007669"/>
    <property type="project" value="UniProtKB-SubCell"/>
</dbReference>
<keyword evidence="16" id="KW-0594">Phospholipid biosynthesis</keyword>
<reference evidence="25 26" key="1">
    <citation type="submission" date="2017-06" db="EMBL/GenBank/DDBJ databases">
        <title>Draft genome sequence of anaerobic fermentative bacterium Anaeromicrobium sediminis DY2726D isolated from West Pacific Ocean sediments.</title>
        <authorList>
            <person name="Zeng X."/>
        </authorList>
    </citation>
    <scope>NUCLEOTIDE SEQUENCE [LARGE SCALE GENOMIC DNA]</scope>
    <source>
        <strain evidence="25 26">DY2726D</strain>
    </source>
</reference>
<evidence type="ECO:0000256" key="15">
    <source>
        <dbReference type="ARBA" id="ARBA00023136"/>
    </source>
</evidence>
<evidence type="ECO:0000256" key="9">
    <source>
        <dbReference type="ARBA" id="ARBA00022516"/>
    </source>
</evidence>
<feature type="transmembrane region" description="Helical" evidence="24">
    <location>
        <begin position="239"/>
        <end position="257"/>
    </location>
</feature>
<evidence type="ECO:0000313" key="25">
    <source>
        <dbReference type="EMBL" id="PAB61234.1"/>
    </source>
</evidence>
<feature type="transmembrane region" description="Helical" evidence="24">
    <location>
        <begin position="55"/>
        <end position="72"/>
    </location>
</feature>
<evidence type="ECO:0000256" key="2">
    <source>
        <dbReference type="ARBA" id="ARBA00004651"/>
    </source>
</evidence>
<feature type="transmembrane region" description="Helical" evidence="24">
    <location>
        <begin position="26"/>
        <end position="43"/>
    </location>
</feature>
<evidence type="ECO:0000256" key="22">
    <source>
        <dbReference type="ARBA" id="ARBA00032743"/>
    </source>
</evidence>
<evidence type="ECO:0000256" key="17">
    <source>
        <dbReference type="ARBA" id="ARBA00023264"/>
    </source>
</evidence>
<feature type="transmembrane region" description="Helical" evidence="24">
    <location>
        <begin position="168"/>
        <end position="190"/>
    </location>
</feature>
<keyword evidence="26" id="KW-1185">Reference proteome</keyword>
<comment type="similarity">
    <text evidence="5">Belongs to the CDS family.</text>
</comment>
<evidence type="ECO:0000256" key="12">
    <source>
        <dbReference type="ARBA" id="ARBA00022695"/>
    </source>
</evidence>
<dbReference type="GO" id="GO:0004605">
    <property type="term" value="F:phosphatidate cytidylyltransferase activity"/>
    <property type="evidence" value="ECO:0007669"/>
    <property type="project" value="UniProtKB-EC"/>
</dbReference>
<feature type="transmembrane region" description="Helical" evidence="24">
    <location>
        <begin position="78"/>
        <end position="95"/>
    </location>
</feature>
<keyword evidence="13 24" id="KW-1133">Transmembrane helix</keyword>
<evidence type="ECO:0000256" key="11">
    <source>
        <dbReference type="ARBA" id="ARBA00022692"/>
    </source>
</evidence>
<evidence type="ECO:0000256" key="18">
    <source>
        <dbReference type="ARBA" id="ARBA00029893"/>
    </source>
</evidence>
<dbReference type="EC" id="2.7.7.41" evidence="6"/>
<dbReference type="PANTHER" id="PTHR46382">
    <property type="entry name" value="PHOSPHATIDATE CYTIDYLYLTRANSFERASE"/>
    <property type="match status" value="1"/>
</dbReference>
<keyword evidence="12 25" id="KW-0548">Nucleotidyltransferase</keyword>
<accession>A0A267MNR0</accession>
<organism evidence="25 26">
    <name type="scientific">Anaeromicrobium sediminis</name>
    <dbReference type="NCBI Taxonomy" id="1478221"/>
    <lineage>
        <taxon>Bacteria</taxon>
        <taxon>Bacillati</taxon>
        <taxon>Bacillota</taxon>
        <taxon>Clostridia</taxon>
        <taxon>Peptostreptococcales</taxon>
        <taxon>Thermotaleaceae</taxon>
        <taxon>Anaeromicrobium</taxon>
    </lineage>
</organism>
<keyword evidence="8" id="KW-1003">Cell membrane</keyword>
<dbReference type="Pfam" id="PF01148">
    <property type="entry name" value="CTP_transf_1"/>
    <property type="match status" value="1"/>
</dbReference>
<evidence type="ECO:0000313" key="26">
    <source>
        <dbReference type="Proteomes" id="UP000216024"/>
    </source>
</evidence>
<evidence type="ECO:0000256" key="21">
    <source>
        <dbReference type="ARBA" id="ARBA00032396"/>
    </source>
</evidence>
<evidence type="ECO:0000256" key="5">
    <source>
        <dbReference type="ARBA" id="ARBA00010185"/>
    </source>
</evidence>
<dbReference type="RefSeq" id="WP_095130448.1">
    <property type="nucleotide sequence ID" value="NZ_NIBG01000001.1"/>
</dbReference>
<evidence type="ECO:0000256" key="6">
    <source>
        <dbReference type="ARBA" id="ARBA00012487"/>
    </source>
</evidence>
<proteinExistence type="inferred from homology"/>
<evidence type="ECO:0000256" key="14">
    <source>
        <dbReference type="ARBA" id="ARBA00023098"/>
    </source>
</evidence>
<keyword evidence="14" id="KW-0443">Lipid metabolism</keyword>
<feature type="transmembrane region" description="Helical" evidence="24">
    <location>
        <begin position="102"/>
        <end position="121"/>
    </location>
</feature>
<feature type="transmembrane region" description="Helical" evidence="24">
    <location>
        <begin position="5"/>
        <end position="20"/>
    </location>
</feature>
<dbReference type="GO" id="GO:0016024">
    <property type="term" value="P:CDP-diacylglycerol biosynthetic process"/>
    <property type="evidence" value="ECO:0007669"/>
    <property type="project" value="TreeGrafter"/>
</dbReference>
<comment type="catalytic activity">
    <reaction evidence="1">
        <text>a 1,2-diacyl-sn-glycero-3-phosphate + CTP + H(+) = a CDP-1,2-diacyl-sn-glycerol + diphosphate</text>
        <dbReference type="Rhea" id="RHEA:16229"/>
        <dbReference type="ChEBI" id="CHEBI:15378"/>
        <dbReference type="ChEBI" id="CHEBI:33019"/>
        <dbReference type="ChEBI" id="CHEBI:37563"/>
        <dbReference type="ChEBI" id="CHEBI:58332"/>
        <dbReference type="ChEBI" id="CHEBI:58608"/>
        <dbReference type="EC" id="2.7.7.41"/>
    </reaction>
</comment>
<comment type="subcellular location">
    <subcellularLocation>
        <location evidence="2">Cell membrane</location>
        <topology evidence="2">Multi-pass membrane protein</topology>
    </subcellularLocation>
</comment>
<evidence type="ECO:0000256" key="7">
    <source>
        <dbReference type="ARBA" id="ARBA00019373"/>
    </source>
</evidence>
<evidence type="ECO:0000256" key="3">
    <source>
        <dbReference type="ARBA" id="ARBA00005119"/>
    </source>
</evidence>
<evidence type="ECO:0000256" key="1">
    <source>
        <dbReference type="ARBA" id="ARBA00001698"/>
    </source>
</evidence>
<dbReference type="PANTHER" id="PTHR46382:SF1">
    <property type="entry name" value="PHOSPHATIDATE CYTIDYLYLTRANSFERASE"/>
    <property type="match status" value="1"/>
</dbReference>
<evidence type="ECO:0000256" key="20">
    <source>
        <dbReference type="ARBA" id="ARBA00032253"/>
    </source>
</evidence>
<evidence type="ECO:0000256" key="23">
    <source>
        <dbReference type="ARBA" id="ARBA00033406"/>
    </source>
</evidence>
<gene>
    <name evidence="25" type="ORF">CCE28_02055</name>
</gene>
<keyword evidence="17" id="KW-1208">Phospholipid metabolism</keyword>
<keyword evidence="15 24" id="KW-0472">Membrane</keyword>
<dbReference type="EMBL" id="NIBG01000001">
    <property type="protein sequence ID" value="PAB61234.1"/>
    <property type="molecule type" value="Genomic_DNA"/>
</dbReference>
<evidence type="ECO:0000256" key="4">
    <source>
        <dbReference type="ARBA" id="ARBA00005189"/>
    </source>
</evidence>
<keyword evidence="11 24" id="KW-0812">Transmembrane</keyword>
<evidence type="ECO:0000256" key="13">
    <source>
        <dbReference type="ARBA" id="ARBA00022989"/>
    </source>
</evidence>
<comment type="pathway">
    <text evidence="4">Lipid metabolism.</text>
</comment>
<protein>
    <recommendedName>
        <fullName evidence="7">Phosphatidate cytidylyltransferase</fullName>
        <ecNumber evidence="6">2.7.7.41</ecNumber>
    </recommendedName>
    <alternativeName>
        <fullName evidence="20">CDP-DAG synthase</fullName>
    </alternativeName>
    <alternativeName>
        <fullName evidence="22">CDP-DG synthase</fullName>
    </alternativeName>
    <alternativeName>
        <fullName evidence="18">CDP-diacylglycerol synthase</fullName>
    </alternativeName>
    <alternativeName>
        <fullName evidence="21">CDP-diglyceride pyrophosphorylase</fullName>
    </alternativeName>
    <alternativeName>
        <fullName evidence="23">CDP-diglyceride synthase</fullName>
    </alternativeName>
    <alternativeName>
        <fullName evidence="19">CTP:phosphatidate cytidylyltransferase</fullName>
    </alternativeName>
</protein>
<dbReference type="OrthoDB" id="9799199at2"/>
<evidence type="ECO:0000256" key="19">
    <source>
        <dbReference type="ARBA" id="ARBA00031825"/>
    </source>
</evidence>
<sequence length="261" mass="29281">MLTRIISALVAIPILLYVVFKGDNTLTIGVLIVSTLGIIEFFNAFNNIKIKPSKSVGVISCLLLFIINMFSYEPVNFLPLWFFSMGLLVLIKMVLDSKFTIMDTLVTITGLFYVSFLINHIALMTKNVNYDKFIWLIFIVAWATDTCAYFTGYLFGKNKLCPDISPKKTIEGAIGGIFGSVLVSVIYSYYFIPKYVIHFAIIGLIGSILGQIGDLVASMFKRYCGIKDYGKIMPGHGGILDRFDSILFTAPLVYYYVTFML</sequence>
<dbReference type="AlphaFoldDB" id="A0A267MNR0"/>
<name>A0A267MNR0_9FIRM</name>
<feature type="transmembrane region" description="Helical" evidence="24">
    <location>
        <begin position="133"/>
        <end position="156"/>
    </location>
</feature>
<comment type="caution">
    <text evidence="25">The sequence shown here is derived from an EMBL/GenBank/DDBJ whole genome shotgun (WGS) entry which is preliminary data.</text>
</comment>
<keyword evidence="9" id="KW-0444">Lipid biosynthesis</keyword>
<evidence type="ECO:0000256" key="24">
    <source>
        <dbReference type="SAM" id="Phobius"/>
    </source>
</evidence>
<feature type="transmembrane region" description="Helical" evidence="24">
    <location>
        <begin position="196"/>
        <end position="218"/>
    </location>
</feature>
<evidence type="ECO:0000256" key="10">
    <source>
        <dbReference type="ARBA" id="ARBA00022679"/>
    </source>
</evidence>
<comment type="pathway">
    <text evidence="3">Phospholipid metabolism; CDP-diacylglycerol biosynthesis; CDP-diacylglycerol from sn-glycerol 3-phosphate: step 3/3.</text>
</comment>
<evidence type="ECO:0000256" key="8">
    <source>
        <dbReference type="ARBA" id="ARBA00022475"/>
    </source>
</evidence>
<dbReference type="Proteomes" id="UP000216024">
    <property type="component" value="Unassembled WGS sequence"/>
</dbReference>
<evidence type="ECO:0000256" key="16">
    <source>
        <dbReference type="ARBA" id="ARBA00023209"/>
    </source>
</evidence>